<evidence type="ECO:0000313" key="2">
    <source>
        <dbReference type="EMBL" id="SEA08718.1"/>
    </source>
</evidence>
<evidence type="ECO:0000313" key="3">
    <source>
        <dbReference type="Proteomes" id="UP000198658"/>
    </source>
</evidence>
<dbReference type="EMBL" id="FNQO01000002">
    <property type="protein sequence ID" value="SEA08718.1"/>
    <property type="molecule type" value="Genomic_DNA"/>
</dbReference>
<name>A0A1H3YCR4_9GAMM</name>
<proteinExistence type="predicted"/>
<keyword evidence="1" id="KW-1133">Transmembrane helix</keyword>
<reference evidence="3" key="1">
    <citation type="submission" date="2016-10" db="EMBL/GenBank/DDBJ databases">
        <authorList>
            <person name="Varghese N."/>
            <person name="Submissions S."/>
        </authorList>
    </citation>
    <scope>NUCLEOTIDE SEQUENCE [LARGE SCALE GENOMIC DNA]</scope>
    <source>
        <strain evidence="3">CGMCC 1.10657</strain>
    </source>
</reference>
<protein>
    <recommendedName>
        <fullName evidence="4">YcxB-like protein</fullName>
    </recommendedName>
</protein>
<keyword evidence="1" id="KW-0812">Transmembrane</keyword>
<dbReference type="Proteomes" id="UP000198658">
    <property type="component" value="Unassembled WGS sequence"/>
</dbReference>
<organism evidence="2 3">
    <name type="scientific">Microbulbifer marinus</name>
    <dbReference type="NCBI Taxonomy" id="658218"/>
    <lineage>
        <taxon>Bacteria</taxon>
        <taxon>Pseudomonadati</taxon>
        <taxon>Pseudomonadota</taxon>
        <taxon>Gammaproteobacteria</taxon>
        <taxon>Cellvibrionales</taxon>
        <taxon>Microbulbiferaceae</taxon>
        <taxon>Microbulbifer</taxon>
    </lineage>
</organism>
<keyword evidence="3" id="KW-1185">Reference proteome</keyword>
<feature type="transmembrane region" description="Helical" evidence="1">
    <location>
        <begin position="22"/>
        <end position="44"/>
    </location>
</feature>
<evidence type="ECO:0000256" key="1">
    <source>
        <dbReference type="SAM" id="Phobius"/>
    </source>
</evidence>
<feature type="transmembrane region" description="Helical" evidence="1">
    <location>
        <begin position="50"/>
        <end position="68"/>
    </location>
</feature>
<keyword evidence="1" id="KW-0472">Membrane</keyword>
<dbReference type="AlphaFoldDB" id="A0A1H3YCR4"/>
<gene>
    <name evidence="2" type="ORF">SAMN05216562_1652</name>
</gene>
<sequence length="150" mass="17406">MPTYGNEEQNEWLVRHPTWVRFLGWIGIPLLLASSIYVVLIPVISERYEPVVILSCVFLGLFPLYMCVQALKVFPFMRADVEVNDNGFSIFYPNGKSETYSWSKIKRIKHYTTSQVLELVDMSEKTVLAVMEQAWSYEKFVELANKNVKS</sequence>
<evidence type="ECO:0008006" key="4">
    <source>
        <dbReference type="Google" id="ProtNLM"/>
    </source>
</evidence>
<accession>A0A1H3YCR4</accession>